<organism evidence="4 5">
    <name type="scientific">Mycena maculata</name>
    <dbReference type="NCBI Taxonomy" id="230809"/>
    <lineage>
        <taxon>Eukaryota</taxon>
        <taxon>Fungi</taxon>
        <taxon>Dikarya</taxon>
        <taxon>Basidiomycota</taxon>
        <taxon>Agaricomycotina</taxon>
        <taxon>Agaricomycetes</taxon>
        <taxon>Agaricomycetidae</taxon>
        <taxon>Agaricales</taxon>
        <taxon>Marasmiineae</taxon>
        <taxon>Mycenaceae</taxon>
        <taxon>Mycena</taxon>
    </lineage>
</organism>
<dbReference type="GO" id="GO:0003677">
    <property type="term" value="F:DNA binding"/>
    <property type="evidence" value="ECO:0007669"/>
    <property type="project" value="InterPro"/>
</dbReference>
<comment type="subcellular location">
    <subcellularLocation>
        <location evidence="1">Nucleus</location>
    </subcellularLocation>
</comment>
<evidence type="ECO:0000313" key="5">
    <source>
        <dbReference type="Proteomes" id="UP001215280"/>
    </source>
</evidence>
<dbReference type="SUPFAM" id="SSF50249">
    <property type="entry name" value="Nucleic acid-binding proteins"/>
    <property type="match status" value="1"/>
</dbReference>
<dbReference type="Gene3D" id="2.40.50.140">
    <property type="entry name" value="Nucleic acid-binding proteins"/>
    <property type="match status" value="1"/>
</dbReference>
<dbReference type="GO" id="GO:0006260">
    <property type="term" value="P:DNA replication"/>
    <property type="evidence" value="ECO:0007669"/>
    <property type="project" value="InterPro"/>
</dbReference>
<evidence type="ECO:0000313" key="4">
    <source>
        <dbReference type="EMBL" id="KAJ7774627.1"/>
    </source>
</evidence>
<dbReference type="EMBL" id="JARJLG010000015">
    <property type="protein sequence ID" value="KAJ7774627.1"/>
    <property type="molecule type" value="Genomic_DNA"/>
</dbReference>
<comment type="caution">
    <text evidence="4">The sequence shown here is derived from an EMBL/GenBank/DDBJ whole genome shotgun (WGS) entry which is preliminary data.</text>
</comment>
<dbReference type="GO" id="GO:0006281">
    <property type="term" value="P:DNA repair"/>
    <property type="evidence" value="ECO:0007669"/>
    <property type="project" value="InterPro"/>
</dbReference>
<dbReference type="InterPro" id="IPR013970">
    <property type="entry name" value="Rfa2"/>
</dbReference>
<gene>
    <name evidence="4" type="ORF">DFH07DRAFT_952337</name>
</gene>
<keyword evidence="5" id="KW-1185">Reference proteome</keyword>
<dbReference type="AlphaFoldDB" id="A0AAD7K0N3"/>
<name>A0AAD7K0N3_9AGAR</name>
<accession>A0AAD7K0N3</accession>
<sequence length="111" mass="12410">MSVELSFVPQYRVNSTLVPRFIGKQVRLVCRPIKLTANGWTVQACDGGEIMVTLQPDRLTTDTYFEVVGSVVNANTIKMFKSIPLGNMTLVNDTIGLMHDPRFFDKIFVGV</sequence>
<keyword evidence="3" id="KW-0539">Nucleus</keyword>
<comment type="similarity">
    <text evidence="2">Belongs to the replication factor A protein 3 family.</text>
</comment>
<dbReference type="Pfam" id="PF08661">
    <property type="entry name" value="Rep_fac-A_3"/>
    <property type="match status" value="1"/>
</dbReference>
<evidence type="ECO:0000256" key="3">
    <source>
        <dbReference type="ARBA" id="ARBA00023242"/>
    </source>
</evidence>
<reference evidence="4" key="1">
    <citation type="submission" date="2023-03" db="EMBL/GenBank/DDBJ databases">
        <title>Massive genome expansion in bonnet fungi (Mycena s.s.) driven by repeated elements and novel gene families across ecological guilds.</title>
        <authorList>
            <consortium name="Lawrence Berkeley National Laboratory"/>
            <person name="Harder C.B."/>
            <person name="Miyauchi S."/>
            <person name="Viragh M."/>
            <person name="Kuo A."/>
            <person name="Thoen E."/>
            <person name="Andreopoulos B."/>
            <person name="Lu D."/>
            <person name="Skrede I."/>
            <person name="Drula E."/>
            <person name="Henrissat B."/>
            <person name="Morin E."/>
            <person name="Kohler A."/>
            <person name="Barry K."/>
            <person name="LaButti K."/>
            <person name="Morin E."/>
            <person name="Salamov A."/>
            <person name="Lipzen A."/>
            <person name="Mereny Z."/>
            <person name="Hegedus B."/>
            <person name="Baldrian P."/>
            <person name="Stursova M."/>
            <person name="Weitz H."/>
            <person name="Taylor A."/>
            <person name="Grigoriev I.V."/>
            <person name="Nagy L.G."/>
            <person name="Martin F."/>
            <person name="Kauserud H."/>
        </authorList>
    </citation>
    <scope>NUCLEOTIDE SEQUENCE</scope>
    <source>
        <strain evidence="4">CBHHK188m</strain>
    </source>
</reference>
<dbReference type="Proteomes" id="UP001215280">
    <property type="component" value="Unassembled WGS sequence"/>
</dbReference>
<proteinExistence type="inferred from homology"/>
<dbReference type="GO" id="GO:0006310">
    <property type="term" value="P:DNA recombination"/>
    <property type="evidence" value="ECO:0007669"/>
    <property type="project" value="InterPro"/>
</dbReference>
<protein>
    <recommendedName>
        <fullName evidence="6">Replication factor A protein 3</fullName>
    </recommendedName>
</protein>
<evidence type="ECO:0008006" key="6">
    <source>
        <dbReference type="Google" id="ProtNLM"/>
    </source>
</evidence>
<dbReference type="InterPro" id="IPR012340">
    <property type="entry name" value="NA-bd_OB-fold"/>
</dbReference>
<evidence type="ECO:0000256" key="1">
    <source>
        <dbReference type="ARBA" id="ARBA00004123"/>
    </source>
</evidence>
<dbReference type="GO" id="GO:0031981">
    <property type="term" value="C:nuclear lumen"/>
    <property type="evidence" value="ECO:0007669"/>
    <property type="project" value="UniProtKB-ARBA"/>
</dbReference>
<evidence type="ECO:0000256" key="2">
    <source>
        <dbReference type="ARBA" id="ARBA00009761"/>
    </source>
</evidence>